<dbReference type="Proteomes" id="UP001189429">
    <property type="component" value="Unassembled WGS sequence"/>
</dbReference>
<feature type="region of interest" description="Disordered" evidence="1">
    <location>
        <begin position="32"/>
        <end position="62"/>
    </location>
</feature>
<protein>
    <submittedName>
        <fullName evidence="2">Uncharacterized protein</fullName>
    </submittedName>
</protein>
<sequence>MWAGLHGAEGSMAGDDCAFACADARALACAASRPSRRMAVSPPRSGPIPAPPPRSSPQLLPARSPEFQVSGAVTGTLIRCPGSVSLWRPRRAGPWPCCAPPSHHLAAWGRRIFFMAPQPRHTARRPGQGAGRRKRSSSSSLSRRHSFARCVPSLHEPLQWRRAHRGTRLAMRSPALARRGGGATCMS</sequence>
<dbReference type="EMBL" id="CAUYUJ010009791">
    <property type="protein sequence ID" value="CAK0827677.1"/>
    <property type="molecule type" value="Genomic_DNA"/>
</dbReference>
<gene>
    <name evidence="2" type="ORF">PCOR1329_LOCUS27156</name>
</gene>
<feature type="region of interest" description="Disordered" evidence="1">
    <location>
        <begin position="120"/>
        <end position="146"/>
    </location>
</feature>
<evidence type="ECO:0000256" key="1">
    <source>
        <dbReference type="SAM" id="MobiDB-lite"/>
    </source>
</evidence>
<feature type="compositionally biased region" description="Basic residues" evidence="1">
    <location>
        <begin position="131"/>
        <end position="146"/>
    </location>
</feature>
<reference evidence="2" key="1">
    <citation type="submission" date="2023-10" db="EMBL/GenBank/DDBJ databases">
        <authorList>
            <person name="Chen Y."/>
            <person name="Shah S."/>
            <person name="Dougan E. K."/>
            <person name="Thang M."/>
            <person name="Chan C."/>
        </authorList>
    </citation>
    <scope>NUCLEOTIDE SEQUENCE [LARGE SCALE GENOMIC DNA]</scope>
</reference>
<comment type="caution">
    <text evidence="2">The sequence shown here is derived from an EMBL/GenBank/DDBJ whole genome shotgun (WGS) entry which is preliminary data.</text>
</comment>
<feature type="compositionally biased region" description="Pro residues" evidence="1">
    <location>
        <begin position="44"/>
        <end position="55"/>
    </location>
</feature>
<proteinExistence type="predicted"/>
<organism evidence="2 3">
    <name type="scientific">Prorocentrum cordatum</name>
    <dbReference type="NCBI Taxonomy" id="2364126"/>
    <lineage>
        <taxon>Eukaryota</taxon>
        <taxon>Sar</taxon>
        <taxon>Alveolata</taxon>
        <taxon>Dinophyceae</taxon>
        <taxon>Prorocentrales</taxon>
        <taxon>Prorocentraceae</taxon>
        <taxon>Prorocentrum</taxon>
    </lineage>
</organism>
<evidence type="ECO:0000313" key="2">
    <source>
        <dbReference type="EMBL" id="CAK0827677.1"/>
    </source>
</evidence>
<keyword evidence="3" id="KW-1185">Reference proteome</keyword>
<evidence type="ECO:0000313" key="3">
    <source>
        <dbReference type="Proteomes" id="UP001189429"/>
    </source>
</evidence>
<name>A0ABN9S7C0_9DINO</name>
<accession>A0ABN9S7C0</accession>